<gene>
    <name evidence="1" type="ORF">HELGO_WM7161</name>
</gene>
<organism evidence="1">
    <name type="scientific">uncultured Sulfurovum sp</name>
    <dbReference type="NCBI Taxonomy" id="269237"/>
    <lineage>
        <taxon>Bacteria</taxon>
        <taxon>Pseudomonadati</taxon>
        <taxon>Campylobacterota</taxon>
        <taxon>Epsilonproteobacteria</taxon>
        <taxon>Campylobacterales</taxon>
        <taxon>Sulfurovaceae</taxon>
        <taxon>Sulfurovum</taxon>
        <taxon>environmental samples</taxon>
    </lineage>
</organism>
<dbReference type="EMBL" id="CACVAP010000083">
    <property type="protein sequence ID" value="CAA6815942.1"/>
    <property type="molecule type" value="Genomic_DNA"/>
</dbReference>
<reference evidence="1" key="1">
    <citation type="submission" date="2020-01" db="EMBL/GenBank/DDBJ databases">
        <authorList>
            <person name="Meier V. D."/>
            <person name="Meier V D."/>
        </authorList>
    </citation>
    <scope>NUCLEOTIDE SEQUENCE</scope>
    <source>
        <strain evidence="1">HLG_WM_MAG_06</strain>
    </source>
</reference>
<evidence type="ECO:0000313" key="1">
    <source>
        <dbReference type="EMBL" id="CAA6815942.1"/>
    </source>
</evidence>
<proteinExistence type="predicted"/>
<dbReference type="AlphaFoldDB" id="A0A6S6TJZ0"/>
<accession>A0A6S6TJZ0</accession>
<name>A0A6S6TJZ0_9BACT</name>
<evidence type="ECO:0008006" key="2">
    <source>
        <dbReference type="Google" id="ProtNLM"/>
    </source>
</evidence>
<sequence>MIKTLNIVNGDTCINIMKKAGIDGDFLPWKDFLHEGPIPIELSLEEFSKIRAKFITHYGLGTLQEINLNFLTRNLKLASYHNYKKIILWFEHDLYDQLQLLQILSWFSEQNLEEIDLKLISTNNYLGESSVQAIKKLLNYETPILEEHLSLANKAWLAFGQTNPQKFSKLVNKSTALLPFLKGAIYRMIEEYPNTKCGLSRTEYQALMVISSGINTPLEIFNTSQDLEERRFMGDVIFWKILENFEKYKVTQREEEKILITSLGEKLLNGEENWINIKPLERYIGGVKLTKDNLWCWDMEKKTIEKYYYSKAVNTLLKVK</sequence>
<protein>
    <recommendedName>
        <fullName evidence="2">DUF1835 domain-containing protein</fullName>
    </recommendedName>
</protein>